<reference evidence="4" key="1">
    <citation type="journal article" date="2019" name="Int. J. Syst. Evol. Microbiol.">
        <title>The Global Catalogue of Microorganisms (GCM) 10K type strain sequencing project: providing services to taxonomists for standard genome sequencing and annotation.</title>
        <authorList>
            <consortium name="The Broad Institute Genomics Platform"/>
            <consortium name="The Broad Institute Genome Sequencing Center for Infectious Disease"/>
            <person name="Wu L."/>
            <person name="Ma J."/>
        </authorList>
    </citation>
    <scope>NUCLEOTIDE SEQUENCE [LARGE SCALE GENOMIC DNA]</scope>
    <source>
        <strain evidence="4">KCTC 33575</strain>
    </source>
</reference>
<dbReference type="PIRSF" id="PIRSF003230">
    <property type="entry name" value="YbgC"/>
    <property type="match status" value="1"/>
</dbReference>
<dbReference type="EMBL" id="JBHUOQ010000003">
    <property type="protein sequence ID" value="MFD2830564.1"/>
    <property type="molecule type" value="Genomic_DNA"/>
</dbReference>
<proteinExistence type="inferred from homology"/>
<dbReference type="InterPro" id="IPR006684">
    <property type="entry name" value="YbgC/YbaW"/>
</dbReference>
<dbReference type="GO" id="GO:0016787">
    <property type="term" value="F:hydrolase activity"/>
    <property type="evidence" value="ECO:0007669"/>
    <property type="project" value="UniProtKB-KW"/>
</dbReference>
<dbReference type="Pfam" id="PF13279">
    <property type="entry name" value="4HBT_2"/>
    <property type="match status" value="1"/>
</dbReference>
<dbReference type="InterPro" id="IPR050563">
    <property type="entry name" value="4-hydroxybenzoyl-CoA_TE"/>
</dbReference>
<dbReference type="Gene3D" id="3.10.129.10">
    <property type="entry name" value="Hotdog Thioesterase"/>
    <property type="match status" value="1"/>
</dbReference>
<dbReference type="PANTHER" id="PTHR31793">
    <property type="entry name" value="4-HYDROXYBENZOYL-COA THIOESTERASE FAMILY MEMBER"/>
    <property type="match status" value="1"/>
</dbReference>
<dbReference type="PANTHER" id="PTHR31793:SF27">
    <property type="entry name" value="NOVEL THIOESTERASE SUPERFAMILY DOMAIN AND SAPOSIN A-TYPE DOMAIN CONTAINING PROTEIN (0610012H03RIK)"/>
    <property type="match status" value="1"/>
</dbReference>
<comment type="caution">
    <text evidence="3">The sequence shown here is derived from an EMBL/GenBank/DDBJ whole genome shotgun (WGS) entry which is preliminary data.</text>
</comment>
<keyword evidence="4" id="KW-1185">Reference proteome</keyword>
<organism evidence="3 4">
    <name type="scientific">Corticicoccus populi</name>
    <dbReference type="NCBI Taxonomy" id="1812821"/>
    <lineage>
        <taxon>Bacteria</taxon>
        <taxon>Bacillati</taxon>
        <taxon>Bacillota</taxon>
        <taxon>Bacilli</taxon>
        <taxon>Bacillales</taxon>
        <taxon>Staphylococcaceae</taxon>
        <taxon>Corticicoccus</taxon>
    </lineage>
</organism>
<dbReference type="CDD" id="cd00586">
    <property type="entry name" value="4HBT"/>
    <property type="match status" value="1"/>
</dbReference>
<accession>A0ABW5WYM7</accession>
<name>A0ABW5WYM7_9STAP</name>
<keyword evidence="2 3" id="KW-0378">Hydrolase</keyword>
<gene>
    <name evidence="3" type="ORF">ACFSX4_08830</name>
</gene>
<dbReference type="RefSeq" id="WP_377773716.1">
    <property type="nucleotide sequence ID" value="NZ_JBHUOQ010000003.1"/>
</dbReference>
<dbReference type="EC" id="3.1.2.-" evidence="3"/>
<evidence type="ECO:0000313" key="3">
    <source>
        <dbReference type="EMBL" id="MFD2830564.1"/>
    </source>
</evidence>
<evidence type="ECO:0000256" key="2">
    <source>
        <dbReference type="ARBA" id="ARBA00022801"/>
    </source>
</evidence>
<dbReference type="InterPro" id="IPR029069">
    <property type="entry name" value="HotDog_dom_sf"/>
</dbReference>
<protein>
    <submittedName>
        <fullName evidence="3">Acyl-CoA thioesterase</fullName>
        <ecNumber evidence="3">3.1.2.-</ecNumber>
    </submittedName>
</protein>
<sequence length="144" mass="16833">MNSGYTSEKEIQVLYADTDMMGVIYHGSYIKWLELGRMQLIEDVGYDYIAMEREGYFAPVYNVNITYKKSLRYGDRAFVKTWVAENTGMKTIYGFQIVNGDGELCTEGTTTHIVVKKVNDEFKPVAFKRTFPEWFQKYEQIKIK</sequence>
<dbReference type="Proteomes" id="UP001597519">
    <property type="component" value="Unassembled WGS sequence"/>
</dbReference>
<evidence type="ECO:0000256" key="1">
    <source>
        <dbReference type="ARBA" id="ARBA00005953"/>
    </source>
</evidence>
<dbReference type="SUPFAM" id="SSF54637">
    <property type="entry name" value="Thioesterase/thiol ester dehydrase-isomerase"/>
    <property type="match status" value="1"/>
</dbReference>
<comment type="similarity">
    <text evidence="1">Belongs to the 4-hydroxybenzoyl-CoA thioesterase family.</text>
</comment>
<dbReference type="NCBIfam" id="TIGR00051">
    <property type="entry name" value="YbgC/FadM family acyl-CoA thioesterase"/>
    <property type="match status" value="1"/>
</dbReference>
<evidence type="ECO:0000313" key="4">
    <source>
        <dbReference type="Proteomes" id="UP001597519"/>
    </source>
</evidence>